<evidence type="ECO:0000313" key="3">
    <source>
        <dbReference type="Proteomes" id="UP000322873"/>
    </source>
</evidence>
<reference evidence="2 3" key="1">
    <citation type="submission" date="2019-06" db="EMBL/GenBank/DDBJ databases">
        <title>Genome Sequence of the Brown Rot Fungal Pathogen Monilinia fructicola.</title>
        <authorList>
            <person name="De Miccolis Angelini R.M."/>
            <person name="Landi L."/>
            <person name="Abate D."/>
            <person name="Pollastro S."/>
            <person name="Romanazzi G."/>
            <person name="Faretra F."/>
        </authorList>
    </citation>
    <scope>NUCLEOTIDE SEQUENCE [LARGE SCALE GENOMIC DNA]</scope>
    <source>
        <strain evidence="2 3">Mfrc123</strain>
    </source>
</reference>
<evidence type="ECO:0000256" key="1">
    <source>
        <dbReference type="SAM" id="Phobius"/>
    </source>
</evidence>
<protein>
    <submittedName>
        <fullName evidence="2">Uncharacterized protein</fullName>
    </submittedName>
</protein>
<organism evidence="2 3">
    <name type="scientific">Monilinia fructicola</name>
    <name type="common">Brown rot fungus</name>
    <name type="synonym">Ciboria fructicola</name>
    <dbReference type="NCBI Taxonomy" id="38448"/>
    <lineage>
        <taxon>Eukaryota</taxon>
        <taxon>Fungi</taxon>
        <taxon>Dikarya</taxon>
        <taxon>Ascomycota</taxon>
        <taxon>Pezizomycotina</taxon>
        <taxon>Leotiomycetes</taxon>
        <taxon>Helotiales</taxon>
        <taxon>Sclerotiniaceae</taxon>
        <taxon>Monilinia</taxon>
    </lineage>
</organism>
<keyword evidence="1" id="KW-1133">Transmembrane helix</keyword>
<sequence length="191" mass="21948">MPIKNAHYPTQTTRRQDVTEKLAGGVGISIPSSTNQACIYIYIYIHVRIHPFAYTSIVDSYPSIVFSYPANRPGHPSIRPSIHPSIHPNQTHLAIRLFPPLIRNLGVLCATVVLLSFVLMLMLMHRIQLCKGILPPTHRYIYRSSILSFYFISFHFEFHPPSDSRFFLYFLTSGEKIREGMEEGKETGRER</sequence>
<dbReference type="AlphaFoldDB" id="A0A5M9JF93"/>
<feature type="transmembrane region" description="Helical" evidence="1">
    <location>
        <begin position="105"/>
        <end position="128"/>
    </location>
</feature>
<keyword evidence="1" id="KW-0472">Membrane</keyword>
<proteinExistence type="predicted"/>
<keyword evidence="1" id="KW-0812">Transmembrane</keyword>
<accession>A0A5M9JF93</accession>
<keyword evidence="3" id="KW-1185">Reference proteome</keyword>
<dbReference type="Proteomes" id="UP000322873">
    <property type="component" value="Unassembled WGS sequence"/>
</dbReference>
<name>A0A5M9JF93_MONFR</name>
<comment type="caution">
    <text evidence="2">The sequence shown here is derived from an EMBL/GenBank/DDBJ whole genome shotgun (WGS) entry which is preliminary data.</text>
</comment>
<evidence type="ECO:0000313" key="2">
    <source>
        <dbReference type="EMBL" id="KAA8567407.1"/>
    </source>
</evidence>
<dbReference type="EMBL" id="VICG01000011">
    <property type="protein sequence ID" value="KAA8567407.1"/>
    <property type="molecule type" value="Genomic_DNA"/>
</dbReference>
<gene>
    <name evidence="2" type="ORF">EYC84_010426</name>
</gene>